<dbReference type="AlphaFoldDB" id="A0A9D1W4M3"/>
<reference evidence="4" key="2">
    <citation type="submission" date="2021-04" db="EMBL/GenBank/DDBJ databases">
        <authorList>
            <person name="Gilroy R."/>
        </authorList>
    </citation>
    <scope>NUCLEOTIDE SEQUENCE</scope>
    <source>
        <strain evidence="4">ChiGjej4B4-12881</strain>
    </source>
</reference>
<name>A0A9D1W4M3_9FIRM</name>
<dbReference type="EMBL" id="DXEU01000096">
    <property type="protein sequence ID" value="HIX52212.1"/>
    <property type="molecule type" value="Genomic_DNA"/>
</dbReference>
<keyword evidence="1" id="KW-0547">Nucleotide-binding</keyword>
<dbReference type="GO" id="GO:0005524">
    <property type="term" value="F:ATP binding"/>
    <property type="evidence" value="ECO:0007669"/>
    <property type="project" value="UniProtKB-KW"/>
</dbReference>
<evidence type="ECO:0000313" key="5">
    <source>
        <dbReference type="Proteomes" id="UP000886780"/>
    </source>
</evidence>
<dbReference type="SUPFAM" id="SSF52540">
    <property type="entry name" value="P-loop containing nucleoside triphosphate hydrolases"/>
    <property type="match status" value="1"/>
</dbReference>
<dbReference type="PANTHER" id="PTHR24221">
    <property type="entry name" value="ATP-BINDING CASSETTE SUB-FAMILY B"/>
    <property type="match status" value="1"/>
</dbReference>
<dbReference type="GO" id="GO:0042626">
    <property type="term" value="F:ATPase-coupled transmembrane transporter activity"/>
    <property type="evidence" value="ECO:0007669"/>
    <property type="project" value="TreeGrafter"/>
</dbReference>
<proteinExistence type="predicted"/>
<comment type="caution">
    <text evidence="4">The sequence shown here is derived from an EMBL/GenBank/DDBJ whole genome shotgun (WGS) entry which is preliminary data.</text>
</comment>
<dbReference type="Pfam" id="PF00005">
    <property type="entry name" value="ABC_tran"/>
    <property type="match status" value="1"/>
</dbReference>
<gene>
    <name evidence="4" type="ORF">IAA28_05350</name>
</gene>
<dbReference type="InterPro" id="IPR003439">
    <property type="entry name" value="ABC_transporter-like_ATP-bd"/>
</dbReference>
<evidence type="ECO:0000256" key="1">
    <source>
        <dbReference type="ARBA" id="ARBA00022741"/>
    </source>
</evidence>
<dbReference type="PROSITE" id="PS50893">
    <property type="entry name" value="ABC_TRANSPORTER_2"/>
    <property type="match status" value="1"/>
</dbReference>
<dbReference type="Proteomes" id="UP000886780">
    <property type="component" value="Unassembled WGS sequence"/>
</dbReference>
<evidence type="ECO:0000256" key="2">
    <source>
        <dbReference type="ARBA" id="ARBA00022840"/>
    </source>
</evidence>
<dbReference type="InterPro" id="IPR039421">
    <property type="entry name" value="Type_1_exporter"/>
</dbReference>
<dbReference type="GO" id="GO:0016887">
    <property type="term" value="F:ATP hydrolysis activity"/>
    <property type="evidence" value="ECO:0007669"/>
    <property type="project" value="InterPro"/>
</dbReference>
<accession>A0A9D1W4M3</accession>
<organism evidence="4 5">
    <name type="scientific">Candidatus Lachnoclostridium stercoripullorum</name>
    <dbReference type="NCBI Taxonomy" id="2838635"/>
    <lineage>
        <taxon>Bacteria</taxon>
        <taxon>Bacillati</taxon>
        <taxon>Bacillota</taxon>
        <taxon>Clostridia</taxon>
        <taxon>Lachnospirales</taxon>
        <taxon>Lachnospiraceae</taxon>
    </lineage>
</organism>
<reference evidence="4" key="1">
    <citation type="journal article" date="2021" name="PeerJ">
        <title>Extensive microbial diversity within the chicken gut microbiome revealed by metagenomics and culture.</title>
        <authorList>
            <person name="Gilroy R."/>
            <person name="Ravi A."/>
            <person name="Getino M."/>
            <person name="Pursley I."/>
            <person name="Horton D.L."/>
            <person name="Alikhan N.F."/>
            <person name="Baker D."/>
            <person name="Gharbi K."/>
            <person name="Hall N."/>
            <person name="Watson M."/>
            <person name="Adriaenssens E.M."/>
            <person name="Foster-Nyarko E."/>
            <person name="Jarju S."/>
            <person name="Secka A."/>
            <person name="Antonio M."/>
            <person name="Oren A."/>
            <person name="Chaudhuri R.R."/>
            <person name="La Ragione R."/>
            <person name="Hildebrand F."/>
            <person name="Pallen M.J."/>
        </authorList>
    </citation>
    <scope>NUCLEOTIDE SEQUENCE</scope>
    <source>
        <strain evidence="4">ChiGjej4B4-12881</strain>
    </source>
</reference>
<keyword evidence="2 4" id="KW-0067">ATP-binding</keyword>
<sequence>EEAEEILQESREEGVYVHMEGVDFRYGPEEDWVYQEADFRAEPGEIVALIGPSGQGKTTTLRLLLGLFAPEKGRVQVGNPRGEGLPASSSTRRLFSYIPQENTLFSGTIAENMRMARPEATDGEIEEALKAACAWEFVKELEQGIHTQVRERGRRFSEGQKQRLSIARALLADAPVMILDEATSALDVGTERRVLRSIIKKEDRRTVIVAAHRPSVFALCSRVYKIEDHRMSEVDEKGLMDFLDRF</sequence>
<feature type="non-terminal residue" evidence="4">
    <location>
        <position position="1"/>
    </location>
</feature>
<dbReference type="PANTHER" id="PTHR24221:SF654">
    <property type="entry name" value="ATP-BINDING CASSETTE SUB-FAMILY B MEMBER 6"/>
    <property type="match status" value="1"/>
</dbReference>
<dbReference type="InterPro" id="IPR003593">
    <property type="entry name" value="AAA+_ATPase"/>
</dbReference>
<evidence type="ECO:0000313" key="4">
    <source>
        <dbReference type="EMBL" id="HIX52212.1"/>
    </source>
</evidence>
<dbReference type="Gene3D" id="3.40.50.300">
    <property type="entry name" value="P-loop containing nucleotide triphosphate hydrolases"/>
    <property type="match status" value="1"/>
</dbReference>
<dbReference type="SMART" id="SM00382">
    <property type="entry name" value="AAA"/>
    <property type="match status" value="1"/>
</dbReference>
<dbReference type="InterPro" id="IPR027417">
    <property type="entry name" value="P-loop_NTPase"/>
</dbReference>
<evidence type="ECO:0000259" key="3">
    <source>
        <dbReference type="PROSITE" id="PS50893"/>
    </source>
</evidence>
<protein>
    <submittedName>
        <fullName evidence="4">ABC transporter ATP-binding protein/permease</fullName>
    </submittedName>
</protein>
<feature type="domain" description="ABC transporter" evidence="3">
    <location>
        <begin position="17"/>
        <end position="243"/>
    </location>
</feature>